<organism evidence="3 4">
    <name type="scientific">Rehmannia glutinosa</name>
    <name type="common">Chinese foxglove</name>
    <dbReference type="NCBI Taxonomy" id="99300"/>
    <lineage>
        <taxon>Eukaryota</taxon>
        <taxon>Viridiplantae</taxon>
        <taxon>Streptophyta</taxon>
        <taxon>Embryophyta</taxon>
        <taxon>Tracheophyta</taxon>
        <taxon>Spermatophyta</taxon>
        <taxon>Magnoliopsida</taxon>
        <taxon>eudicotyledons</taxon>
        <taxon>Gunneridae</taxon>
        <taxon>Pentapetalae</taxon>
        <taxon>asterids</taxon>
        <taxon>lamiids</taxon>
        <taxon>Lamiales</taxon>
        <taxon>Orobanchaceae</taxon>
        <taxon>Rehmannieae</taxon>
        <taxon>Rehmannia</taxon>
    </lineage>
</organism>
<evidence type="ECO:0000256" key="1">
    <source>
        <dbReference type="ARBA" id="ARBA00022737"/>
    </source>
</evidence>
<dbReference type="Pfam" id="PF01535">
    <property type="entry name" value="PPR"/>
    <property type="match status" value="3"/>
</dbReference>
<gene>
    <name evidence="3" type="ORF">DH2020_021710</name>
</gene>
<dbReference type="Proteomes" id="UP001318860">
    <property type="component" value="Unassembled WGS sequence"/>
</dbReference>
<reference evidence="3 4" key="1">
    <citation type="journal article" date="2021" name="Comput. Struct. Biotechnol. J.">
        <title>De novo genome assembly of the potent medicinal plant Rehmannia glutinosa using nanopore technology.</title>
        <authorList>
            <person name="Ma L."/>
            <person name="Dong C."/>
            <person name="Song C."/>
            <person name="Wang X."/>
            <person name="Zheng X."/>
            <person name="Niu Y."/>
            <person name="Chen S."/>
            <person name="Feng W."/>
        </authorList>
    </citation>
    <scope>NUCLEOTIDE SEQUENCE [LARGE SCALE GENOMIC DNA]</scope>
    <source>
        <strain evidence="3">DH-2019</strain>
    </source>
</reference>
<dbReference type="EMBL" id="JABTTQ020000012">
    <property type="protein sequence ID" value="KAK6144890.1"/>
    <property type="molecule type" value="Genomic_DNA"/>
</dbReference>
<evidence type="ECO:0000313" key="3">
    <source>
        <dbReference type="EMBL" id="KAK6144890.1"/>
    </source>
</evidence>
<accession>A0ABR0WCN9</accession>
<dbReference type="NCBIfam" id="TIGR00756">
    <property type="entry name" value="PPR"/>
    <property type="match status" value="2"/>
</dbReference>
<sequence>MRNSNAVVVIKRLYCAHSKYGMNLVDARAIKTAFDPETSRYNFQLKDFLRRNQISEARQLFDQMPRKNTCSINMMISCYLKSGNLSYARELFDNMGDRTAVSWTILIGGYAQHNQPMEAFNLYVEMLRTDIKPDHITFATLLSGCDETTTKRDVCQVHAHITRFGFEADLAVCNSLLDSYCKSQNPDLAFFL</sequence>
<protein>
    <recommendedName>
        <fullName evidence="5">Pentatricopeptide repeat-containing protein</fullName>
    </recommendedName>
</protein>
<dbReference type="InterPro" id="IPR011990">
    <property type="entry name" value="TPR-like_helical_dom_sf"/>
</dbReference>
<dbReference type="Pfam" id="PF13041">
    <property type="entry name" value="PPR_2"/>
    <property type="match status" value="1"/>
</dbReference>
<comment type="caution">
    <text evidence="3">The sequence shown here is derived from an EMBL/GenBank/DDBJ whole genome shotgun (WGS) entry which is preliminary data.</text>
</comment>
<keyword evidence="1" id="KW-0677">Repeat</keyword>
<dbReference type="Gene3D" id="1.25.40.10">
    <property type="entry name" value="Tetratricopeptide repeat domain"/>
    <property type="match status" value="1"/>
</dbReference>
<dbReference type="InterPro" id="IPR046960">
    <property type="entry name" value="PPR_At4g14850-like_plant"/>
</dbReference>
<name>A0ABR0WCN9_REHGL</name>
<dbReference type="PANTHER" id="PTHR47926">
    <property type="entry name" value="PENTATRICOPEPTIDE REPEAT-CONTAINING PROTEIN"/>
    <property type="match status" value="1"/>
</dbReference>
<proteinExistence type="predicted"/>
<feature type="repeat" description="PPR" evidence="2">
    <location>
        <begin position="68"/>
        <end position="98"/>
    </location>
</feature>
<keyword evidence="4" id="KW-1185">Reference proteome</keyword>
<dbReference type="InterPro" id="IPR002885">
    <property type="entry name" value="PPR_rpt"/>
</dbReference>
<feature type="repeat" description="PPR" evidence="2">
    <location>
        <begin position="99"/>
        <end position="133"/>
    </location>
</feature>
<evidence type="ECO:0000256" key="2">
    <source>
        <dbReference type="PROSITE-ProRule" id="PRU00708"/>
    </source>
</evidence>
<evidence type="ECO:0008006" key="5">
    <source>
        <dbReference type="Google" id="ProtNLM"/>
    </source>
</evidence>
<dbReference type="PROSITE" id="PS51375">
    <property type="entry name" value="PPR"/>
    <property type="match status" value="2"/>
</dbReference>
<evidence type="ECO:0000313" key="4">
    <source>
        <dbReference type="Proteomes" id="UP001318860"/>
    </source>
</evidence>